<dbReference type="OrthoDB" id="403891at2"/>
<dbReference type="EMBL" id="ADNC01000020">
    <property type="protein sequence ID" value="EFF41465.1"/>
    <property type="molecule type" value="Genomic_DNA"/>
</dbReference>
<name>D4XVZ8_9BACT</name>
<evidence type="ECO:0008006" key="4">
    <source>
        <dbReference type="Google" id="ProtNLM"/>
    </source>
</evidence>
<gene>
    <name evidence="2" type="ORF">MALL_0019</name>
</gene>
<feature type="chain" id="PRO_5003066807" description="PDxFFG protein" evidence="1">
    <location>
        <begin position="35"/>
        <end position="1727"/>
    </location>
</feature>
<keyword evidence="3" id="KW-1185">Reference proteome</keyword>
<protein>
    <recommendedName>
        <fullName evidence="4">PDxFFG protein</fullName>
    </recommendedName>
</protein>
<evidence type="ECO:0000313" key="2">
    <source>
        <dbReference type="EMBL" id="EFF41465.1"/>
    </source>
</evidence>
<keyword evidence="1" id="KW-0732">Signal</keyword>
<evidence type="ECO:0000313" key="3">
    <source>
        <dbReference type="Proteomes" id="UP000004757"/>
    </source>
</evidence>
<dbReference type="RefSeq" id="WP_005683569.1">
    <property type="nucleotide sequence ID" value="NZ_ADNC01000020.1"/>
</dbReference>
<sequence length="1727" mass="195167">MKKTKLLLWHKVAITLASLGVVSGVTVGSMFAFAANSDEVNGEKSQANKELFANNFAAIFNQEGNLEPALAIVDPLKKNKVANVLENGKKFSWVGQKETYTTDEFFQEYYKKYNEGFILQVRYGSFNFYNEYVLAVKPDKFIDFTKWFITDVPWGPDLLTLNSFRLVPGVQTRGNAITLGSHSTLHKEESEIKFYPDAFFGSMPFYSISAGPGNATDSLTYSTFAEQADFKTAIEYLESLPMVSALNNSGKSVVNKLKVAPYKNVYIPLRLENQKVLVSKKDVDKTRVVLPFLSQADYAVEVSKNASLAQLKLSYADFESKTIKNVYTKYNNDKEDGDLISLNLRFSDTANDEIKLEYKNTSNASKVTATYLEKMYAAKLVHFYDWYDLNNYLNIEFFVYEDNNVKRFFNTELEAQNEVRKFDKTKLKKLSTKEFSVQNKVLTVTMSNNDKYTYDAANLGFEQYRELARLQQVLGYKGSTKPIGINASPQDKTLVDENGKELDNLASRKYQIYTEVYGSLLEIIAKKYPHLLKKATGPHVVKTVNEQGFLEYSLGDGEYVDFNMFDRIGLPLLMESSIDGFDGLSTEFLKYVAAHEYGHHYTLEKTQAADQENSVVVVGGLNPRAGVGETSYYNANSLRNYLLARTNLDFDRVDVQGNKKDDGVFVNFKFKNSKTGLFESETFSDIWGSKTTKGSVKEVVSNKRRRFLQDYEGMLEAAKLRNATIGDLYIANSLDYSSGTINPSLVGQGKFVVKDEKGNKTFKTLTNKDMLDSFRDGMGNKLTYTPTGSSFRINVFEETIDPTTKLKTITKVLIKNADGTDVIKVPLNKQLSPSEAAYVEAKATQVRASILALLDTRFSNNGWNTSSSYLGGSVSLNLGYLIPDRNNNGAKELKRYEARGNQVELNPANNNIKESITGNKKVDFRNLSVEVKTSGSKLTDELSSLLLGSFLNINDPKITGDKGTHIALDQTNVHSLLTFVSKEGNNFKELESYVTADKLETIVGKRVLSNPDKRFNDLLKRFGAGLPQSNARYAKDVAYSFSLLAGLTRPTGLFPTIKLISYVDKDNKLVDLFAEGKINPLVTGLVLNPFDTRFTSLNSDLSKSLNKNNVSIKKDDKTNETKTGIKFSSLQELLKFVSLDYSKAKLENKTINWDIDYAKTKFDFTEAKKLDVYKNKQDQEIANDLFKKFASSDLFMFVKNFKASELESNKVAFSSDYGIDFLNKDFKAEFSLFPSEEGKDTFNTKDLKTALDIYATKNGFKTSEKMDFEDLLYLIGNRMRFGNLGEVPNYSALLFPQFSGSEASSDVINYNTSRVEAQLEDKFTDYIYNIAETLTRDYVQISYIPEEKDFYNLPSFLKGVSESSSGLDYIIDANQLKFWQDRKLDLAGTVLSTRAFIKAKKSADFEDENNKLIQKHQPAIDKIQIEIEKAKKDLTDKKITQEEFQKIQTELGEKHIKLIEAKFDEITAARKKAQGVLIDKKTYDEDQSRFSSYFGQFLSKSNGYFKDRWQKEMIGMELYEDNGAEKNDTSIRLKDFEGKAITSRPKAFFVSQLLNYGVGSRSVAGLFRNKEQDALSMYGFIKNDLAAKVKNIRFLNTKTGEAKYLPVNIDKTNNIFYLTKQGDAKSKVYLKDLGYSSWISDYGLMAKYRDTLLDPKSSYYVDFTDEHNMVVGTFSLGDLKQLSENGKEPSQAPIILHNEKVFDEASQKMVKTGKVILAIDYQFNITG</sequence>
<proteinExistence type="predicted"/>
<evidence type="ECO:0000256" key="1">
    <source>
        <dbReference type="SAM" id="SignalP"/>
    </source>
</evidence>
<accession>D4XVZ8</accession>
<dbReference type="eggNOG" id="ENOG5033R76">
    <property type="taxonomic scope" value="Bacteria"/>
</dbReference>
<organism evidence="2 3">
    <name type="scientific">Mycoplasmopsis alligatoris A21JP2</name>
    <dbReference type="NCBI Taxonomy" id="747682"/>
    <lineage>
        <taxon>Bacteria</taxon>
        <taxon>Bacillati</taxon>
        <taxon>Mycoplasmatota</taxon>
        <taxon>Mycoplasmoidales</taxon>
        <taxon>Metamycoplasmataceae</taxon>
        <taxon>Mycoplasmopsis</taxon>
    </lineage>
</organism>
<feature type="signal peptide" evidence="1">
    <location>
        <begin position="1"/>
        <end position="34"/>
    </location>
</feature>
<reference evidence="2 3" key="1">
    <citation type="submission" date="2010-03" db="EMBL/GenBank/DDBJ databases">
        <authorList>
            <person name="Glass J.I."/>
            <person name="Benders G.A."/>
            <person name="Durkin A.S."/>
            <person name="Farmerie W.G."/>
            <person name="Hlavinka K."/>
            <person name="Hostetler J."/>
            <person name="Jackson J."/>
            <person name="May M.A."/>
            <person name="Miller R.H."/>
            <person name="Paralanov V."/>
            <person name="Radune D."/>
            <person name="Szczypinski B."/>
            <person name="Brown D.R."/>
        </authorList>
    </citation>
    <scope>NUCLEOTIDE SEQUENCE [LARGE SCALE GENOMIC DNA]</scope>
    <source>
        <strain evidence="2 3">A21JP2</strain>
    </source>
</reference>
<comment type="caution">
    <text evidence="2">The sequence shown here is derived from an EMBL/GenBank/DDBJ whole genome shotgun (WGS) entry which is preliminary data.</text>
</comment>
<dbReference type="Proteomes" id="UP000004757">
    <property type="component" value="Unassembled WGS sequence"/>
</dbReference>
<dbReference type="NCBIfam" id="NF012210">
    <property type="entry name" value="PDxFFG"/>
    <property type="match status" value="1"/>
</dbReference>
<dbReference type="STRING" id="747682.MALL_0019"/>